<dbReference type="PANTHER" id="PTHR46696">
    <property type="entry name" value="P450, PUTATIVE (EUROFUNG)-RELATED"/>
    <property type="match status" value="1"/>
</dbReference>
<dbReference type="GO" id="GO:0016705">
    <property type="term" value="F:oxidoreductase activity, acting on paired donors, with incorporation or reduction of molecular oxygen"/>
    <property type="evidence" value="ECO:0007669"/>
    <property type="project" value="InterPro"/>
</dbReference>
<comment type="similarity">
    <text evidence="1 2">Belongs to the cytochrome P450 family.</text>
</comment>
<dbReference type="GO" id="GO:0005506">
    <property type="term" value="F:iron ion binding"/>
    <property type="evidence" value="ECO:0007669"/>
    <property type="project" value="InterPro"/>
</dbReference>
<protein>
    <recommendedName>
        <fullName evidence="4">Cytochrome P450</fullName>
    </recommendedName>
</protein>
<evidence type="ECO:0008006" key="4">
    <source>
        <dbReference type="Google" id="ProtNLM"/>
    </source>
</evidence>
<dbReference type="InterPro" id="IPR001128">
    <property type="entry name" value="Cyt_P450"/>
</dbReference>
<dbReference type="Pfam" id="PF00067">
    <property type="entry name" value="p450"/>
    <property type="match status" value="1"/>
</dbReference>
<evidence type="ECO:0000256" key="1">
    <source>
        <dbReference type="ARBA" id="ARBA00010617"/>
    </source>
</evidence>
<evidence type="ECO:0000256" key="2">
    <source>
        <dbReference type="RuleBase" id="RU000461"/>
    </source>
</evidence>
<gene>
    <name evidence="3" type="ORF">CGL2_09250001</name>
</gene>
<dbReference type="Gene3D" id="1.10.630.10">
    <property type="entry name" value="Cytochrome P450"/>
    <property type="match status" value="1"/>
</dbReference>
<name>B6ASH8_9BACT</name>
<dbReference type="InterPro" id="IPR017972">
    <property type="entry name" value="Cyt_P450_CS"/>
</dbReference>
<dbReference type="PROSITE" id="PS00086">
    <property type="entry name" value="CYTOCHROME_P450"/>
    <property type="match status" value="1"/>
</dbReference>
<evidence type="ECO:0000313" key="3">
    <source>
        <dbReference type="EMBL" id="EDZ37925.1"/>
    </source>
</evidence>
<organism evidence="3">
    <name type="scientific">Leptospirillum sp. Group II '5-way CG'</name>
    <dbReference type="NCBI Taxonomy" id="419541"/>
    <lineage>
        <taxon>Bacteria</taxon>
        <taxon>Pseudomonadati</taxon>
        <taxon>Nitrospirota</taxon>
        <taxon>Nitrospiria</taxon>
        <taxon>Nitrospirales</taxon>
        <taxon>Nitrospiraceae</taxon>
        <taxon>Leptospirillum</taxon>
    </lineage>
</organism>
<accession>B6ASH8</accession>
<keyword evidence="2" id="KW-0349">Heme</keyword>
<proteinExistence type="inferred from homology"/>
<dbReference type="InterPro" id="IPR036396">
    <property type="entry name" value="Cyt_P450_sf"/>
</dbReference>
<keyword evidence="2" id="KW-0560">Oxidoreductase</keyword>
<dbReference type="SUPFAM" id="SSF48264">
    <property type="entry name" value="Cytochrome P450"/>
    <property type="match status" value="1"/>
</dbReference>
<dbReference type="PRINTS" id="PR00359">
    <property type="entry name" value="BP450"/>
</dbReference>
<keyword evidence="2" id="KW-0479">Metal-binding</keyword>
<dbReference type="PANTHER" id="PTHR46696:SF1">
    <property type="entry name" value="CYTOCHROME P450 YJIB-RELATED"/>
    <property type="match status" value="1"/>
</dbReference>
<dbReference type="InterPro" id="IPR002397">
    <property type="entry name" value="Cyt_P450_B"/>
</dbReference>
<dbReference type="AlphaFoldDB" id="B6ASH8"/>
<sequence length="354" mass="39037">MIDFHISDSLNSESPHVRGWSQCRAMLSGSQLVSDLSRVELVSEPTNSFLLMDGEIHRAVRGIVMSYFTRARLDRVEERLKNTCQELVRSLVGKRDADLISDLAEPLVLDGILSMMEVPNECRSELGDLARSMLGMLEPNLSSTARHKTMNAALSATLLFWRDGKAGHAMGLHAVLEDAAKDGIIPIKLARSTPVVVLHGGYENPLNQLGCLIAWAVENSERFREMAMSAPTLLFEEILRLYSPVRLVARRAAMGGAIDGKAVNRGDLVWVDIESANLDPQRFRTPSEFNPNQKQTHLGFGHGSHMCLGAALARLEGIILIQALLSIPSEQLREFKIKWGDGIVARGPIAITRL</sequence>
<reference evidence="3" key="2">
    <citation type="journal article" date="2008" name="PLoS Biol.">
        <title>Population genomic analysis of strain variation in Leptospirillum group II bacteria involved in acid mine drainage formation.</title>
        <authorList>
            <person name="Simmons S.L."/>
            <person name="Dibartolo G."/>
            <person name="Denef V.J."/>
            <person name="Goltsman D.S."/>
            <person name="Thelen M.P."/>
            <person name="Banfield J.F."/>
        </authorList>
    </citation>
    <scope>NUCLEOTIDE SEQUENCE [LARGE SCALE GENOMIC DNA]</scope>
</reference>
<dbReference type="GO" id="GO:0020037">
    <property type="term" value="F:heme binding"/>
    <property type="evidence" value="ECO:0007669"/>
    <property type="project" value="InterPro"/>
</dbReference>
<keyword evidence="2" id="KW-0503">Monooxygenase</keyword>
<reference evidence="3" key="1">
    <citation type="journal article" date="2004" name="Nature">
        <title>Community structure and metabolism through reconstruction of microbial genomes from the environment.</title>
        <authorList>
            <person name="Tyson G.W."/>
            <person name="Chapman J."/>
            <person name="Hugenholtz P."/>
            <person name="Allen E.E."/>
            <person name="Ram R.J."/>
            <person name="Richardson P.M."/>
            <person name="Solovyev V.V."/>
            <person name="Rubin E.M."/>
            <person name="Rokhsar D.S."/>
            <person name="Banfield J.F."/>
        </authorList>
    </citation>
    <scope>NUCLEOTIDE SEQUENCE [LARGE SCALE GENOMIC DNA]</scope>
</reference>
<keyword evidence="2" id="KW-0408">Iron</keyword>
<dbReference type="EMBL" id="DS995271">
    <property type="protein sequence ID" value="EDZ37925.1"/>
    <property type="molecule type" value="Genomic_DNA"/>
</dbReference>
<dbReference type="GO" id="GO:0004497">
    <property type="term" value="F:monooxygenase activity"/>
    <property type="evidence" value="ECO:0007669"/>
    <property type="project" value="UniProtKB-KW"/>
</dbReference>